<dbReference type="SFLD" id="SFLDG00002">
    <property type="entry name" value="C1.7:_P-type_atpase_like"/>
    <property type="match status" value="1"/>
</dbReference>
<dbReference type="Pfam" id="PF00702">
    <property type="entry name" value="Hydrolase"/>
    <property type="match status" value="1"/>
</dbReference>
<keyword evidence="4 14" id="KW-0812">Transmembrane</keyword>
<evidence type="ECO:0000256" key="4">
    <source>
        <dbReference type="ARBA" id="ARBA00022692"/>
    </source>
</evidence>
<dbReference type="CDD" id="cd00371">
    <property type="entry name" value="HMA"/>
    <property type="match status" value="1"/>
</dbReference>
<dbReference type="SUPFAM" id="SSF55008">
    <property type="entry name" value="HMA, heavy metal-associated domain"/>
    <property type="match status" value="1"/>
</dbReference>
<dbReference type="AlphaFoldDB" id="A0A1V4I5F1"/>
<keyword evidence="9" id="KW-1278">Translocase</keyword>
<dbReference type="PRINTS" id="PR00119">
    <property type="entry name" value="CATATPASE"/>
</dbReference>
<keyword evidence="6 14" id="KW-0547">Nucleotide-binding</keyword>
<keyword evidence="16" id="KW-0378">Hydrolase</keyword>
<dbReference type="FunFam" id="2.70.150.10:FF:000002">
    <property type="entry name" value="Copper-transporting ATPase 1, putative"/>
    <property type="match status" value="1"/>
</dbReference>
<dbReference type="GO" id="GO:0016887">
    <property type="term" value="F:ATP hydrolysis activity"/>
    <property type="evidence" value="ECO:0007669"/>
    <property type="project" value="InterPro"/>
</dbReference>
<dbReference type="CDD" id="cd02094">
    <property type="entry name" value="P-type_ATPase_Cu-like"/>
    <property type="match status" value="1"/>
</dbReference>
<evidence type="ECO:0000256" key="1">
    <source>
        <dbReference type="ARBA" id="ARBA00004651"/>
    </source>
</evidence>
<dbReference type="NCBIfam" id="TIGR01494">
    <property type="entry name" value="ATPase_P-type"/>
    <property type="match status" value="1"/>
</dbReference>
<dbReference type="InterPro" id="IPR006121">
    <property type="entry name" value="HMA_dom"/>
</dbReference>
<dbReference type="PANTHER" id="PTHR43520">
    <property type="entry name" value="ATP7, ISOFORM B"/>
    <property type="match status" value="1"/>
</dbReference>
<dbReference type="InterPro" id="IPR027256">
    <property type="entry name" value="P-typ_ATPase_IB"/>
</dbReference>
<keyword evidence="11" id="KW-0186">Copper</keyword>
<dbReference type="GO" id="GO:0005524">
    <property type="term" value="F:ATP binding"/>
    <property type="evidence" value="ECO:0007669"/>
    <property type="project" value="UniProtKB-UniRule"/>
</dbReference>
<accession>A0A1V4I5F1</accession>
<dbReference type="InterPro" id="IPR044492">
    <property type="entry name" value="P_typ_ATPase_HD_dom"/>
</dbReference>
<feature type="transmembrane region" description="Helical" evidence="14">
    <location>
        <begin position="394"/>
        <end position="413"/>
    </location>
</feature>
<evidence type="ECO:0000259" key="15">
    <source>
        <dbReference type="PROSITE" id="PS50846"/>
    </source>
</evidence>
<keyword evidence="7" id="KW-0406">Ion transport</keyword>
<feature type="transmembrane region" description="Helical" evidence="14">
    <location>
        <begin position="174"/>
        <end position="196"/>
    </location>
</feature>
<keyword evidence="10 14" id="KW-1133">Transmembrane helix</keyword>
<dbReference type="GO" id="GO:0043682">
    <property type="term" value="F:P-type divalent copper transporter activity"/>
    <property type="evidence" value="ECO:0007669"/>
    <property type="project" value="TreeGrafter"/>
</dbReference>
<comment type="subcellular location">
    <subcellularLocation>
        <location evidence="1">Cell membrane</location>
        <topology evidence="1">Multi-pass membrane protein</topology>
    </subcellularLocation>
</comment>
<dbReference type="InterPro" id="IPR018303">
    <property type="entry name" value="ATPase_P-typ_P_site"/>
</dbReference>
<dbReference type="GO" id="GO:0140581">
    <property type="term" value="F:P-type monovalent copper transporter activity"/>
    <property type="evidence" value="ECO:0007669"/>
    <property type="project" value="UniProtKB-EC"/>
</dbReference>
<evidence type="ECO:0000256" key="11">
    <source>
        <dbReference type="ARBA" id="ARBA00023008"/>
    </source>
</evidence>
<feature type="transmembrane region" description="Helical" evidence="14">
    <location>
        <begin position="360"/>
        <end position="382"/>
    </location>
</feature>
<dbReference type="Gene3D" id="3.40.1110.10">
    <property type="entry name" value="Calcium-transporting ATPase, cytoplasmic domain N"/>
    <property type="match status" value="1"/>
</dbReference>
<dbReference type="OrthoDB" id="9760364at2"/>
<dbReference type="NCBIfam" id="TIGR01525">
    <property type="entry name" value="ATPase-IB_hvy"/>
    <property type="match status" value="1"/>
</dbReference>
<sequence length="762" mass="83768">MIEKTTMRIEGMTCTLCTIIIENAIKQLDGVINIQAGYANEKVNIEYDNEKISLSKIKDKLKKSGYYLYDLDEKIIQSSNKRSEVTMLRNLVIISFILTSPMIVMMILNGASDCCISFDILSKSSFGKLVENLRYKTLFLHDWKLQLLLATPVQFIIGSRFYKKAYFALKSKIFNMDVLIVIGTTVTYLYSLYVSLFGAKNASGMKNVFYESSMVVITLVLFGKYLEEITKGRTSREIKSLIKLQAKTARIEKDGLDKDIPIEEVKQKDKIIVKPGEKIPVDGIICDGNSSVDESMITGESRLVEKSIGDEVVGSTLNMYGTFKFEATRVGSETKFGEILKIVEEAQNSKAPIQMLVDKVCSIFVPLIILISIATFIIWYFIILNGSSYFLSKAIMYAVAVLVVSCPCALGLATPTAIITGMGSLAEEGILIKNSAIIEKICKLNTIVFDKTGTITTGDLTIDEIIFVGNNSAKEKEKILKLIAIAEKKSEHLIGKAIYEKIKNDISMELEDPNNFKANPGRGVIASYKGNEIIIGTEKFAKEQGIYIDNQLINLMKNKGYDYSKTVIVAAINNDCKCALFITDTIKEGSKEAIIELKNKGIDIVMLSGDNKQSSKEIGDKVGIANVISEVLPDEKGEVIKKLKNEGKIVAMIGDGINDAIALSIADVNIAMGNGTDVAIEIGDVIILKNNLIAIPSVIKKAKKIRRKIVGNLIFAFIYNIIAIPFAATGHLTPAIAAVTMSASSLSVLLNSLSLKKCLKNK</sequence>
<dbReference type="PRINTS" id="PR00120">
    <property type="entry name" value="HATPASE"/>
</dbReference>
<evidence type="ECO:0000256" key="7">
    <source>
        <dbReference type="ARBA" id="ARBA00022796"/>
    </source>
</evidence>
<dbReference type="Gene3D" id="2.70.150.10">
    <property type="entry name" value="Calcium-transporting ATPase, cytoplasmic transduction domain A"/>
    <property type="match status" value="1"/>
</dbReference>
<feature type="transmembrane region" description="Helical" evidence="14">
    <location>
        <begin position="143"/>
        <end position="162"/>
    </location>
</feature>
<dbReference type="PROSITE" id="PS00154">
    <property type="entry name" value="ATPASE_E1_E2"/>
    <property type="match status" value="1"/>
</dbReference>
<dbReference type="SUPFAM" id="SSF56784">
    <property type="entry name" value="HAD-like"/>
    <property type="match status" value="1"/>
</dbReference>
<feature type="transmembrane region" description="Helical" evidence="14">
    <location>
        <begin position="208"/>
        <end position="226"/>
    </location>
</feature>
<dbReference type="InterPro" id="IPR023214">
    <property type="entry name" value="HAD_sf"/>
</dbReference>
<dbReference type="SFLD" id="SFLDS00003">
    <property type="entry name" value="Haloacid_Dehalogenase"/>
    <property type="match status" value="1"/>
</dbReference>
<keyword evidence="17" id="KW-1185">Reference proteome</keyword>
<feature type="transmembrane region" description="Helical" evidence="14">
    <location>
        <begin position="87"/>
        <end position="108"/>
    </location>
</feature>
<dbReference type="InterPro" id="IPR036412">
    <property type="entry name" value="HAD-like_sf"/>
</dbReference>
<evidence type="ECO:0000256" key="5">
    <source>
        <dbReference type="ARBA" id="ARBA00022723"/>
    </source>
</evidence>
<dbReference type="InterPro" id="IPR001757">
    <property type="entry name" value="P_typ_ATPase"/>
</dbReference>
<dbReference type="SUPFAM" id="SSF81665">
    <property type="entry name" value="Calcium ATPase, transmembrane domain M"/>
    <property type="match status" value="1"/>
</dbReference>
<keyword evidence="7" id="KW-0813">Transport</keyword>
<dbReference type="PANTHER" id="PTHR43520:SF8">
    <property type="entry name" value="P-TYPE CU(+) TRANSPORTER"/>
    <property type="match status" value="1"/>
</dbReference>
<gene>
    <name evidence="16" type="primary">copA_4</name>
    <name evidence="16" type="ORF">CLCHR_47290</name>
</gene>
<proteinExistence type="inferred from homology"/>
<dbReference type="PROSITE" id="PS50846">
    <property type="entry name" value="HMA_2"/>
    <property type="match status" value="1"/>
</dbReference>
<dbReference type="NCBIfam" id="TIGR01511">
    <property type="entry name" value="ATPase-IB1_Cu"/>
    <property type="match status" value="1"/>
</dbReference>
<evidence type="ECO:0000256" key="6">
    <source>
        <dbReference type="ARBA" id="ARBA00022741"/>
    </source>
</evidence>
<dbReference type="EMBL" id="MZGT01000132">
    <property type="protein sequence ID" value="OPJ55100.1"/>
    <property type="molecule type" value="Genomic_DNA"/>
</dbReference>
<dbReference type="Proteomes" id="UP000191056">
    <property type="component" value="Unassembled WGS sequence"/>
</dbReference>
<evidence type="ECO:0000256" key="8">
    <source>
        <dbReference type="ARBA" id="ARBA00022840"/>
    </source>
</evidence>
<feature type="domain" description="HMA" evidence="15">
    <location>
        <begin position="3"/>
        <end position="69"/>
    </location>
</feature>
<dbReference type="GO" id="GO:0005886">
    <property type="term" value="C:plasma membrane"/>
    <property type="evidence" value="ECO:0007669"/>
    <property type="project" value="UniProtKB-SubCell"/>
</dbReference>
<protein>
    <recommendedName>
        <fullName evidence="3">P-type Cu(+) transporter</fullName>
        <ecNumber evidence="3">7.2.2.8</ecNumber>
    </recommendedName>
</protein>
<keyword evidence="7" id="KW-0187">Copper transport</keyword>
<dbReference type="Gene3D" id="3.30.70.100">
    <property type="match status" value="1"/>
</dbReference>
<feature type="transmembrane region" description="Helical" evidence="14">
    <location>
        <begin position="734"/>
        <end position="753"/>
    </location>
</feature>
<dbReference type="InterPro" id="IPR023299">
    <property type="entry name" value="ATPase_P-typ_cyto_dom_N"/>
</dbReference>
<keyword evidence="14" id="KW-1003">Cell membrane</keyword>
<comment type="caution">
    <text evidence="16">The sequence shown here is derived from an EMBL/GenBank/DDBJ whole genome shotgun (WGS) entry which is preliminary data.</text>
</comment>
<dbReference type="EC" id="7.2.2.8" evidence="3"/>
<keyword evidence="12 14" id="KW-0472">Membrane</keyword>
<evidence type="ECO:0000313" key="17">
    <source>
        <dbReference type="Proteomes" id="UP000191056"/>
    </source>
</evidence>
<evidence type="ECO:0000256" key="9">
    <source>
        <dbReference type="ARBA" id="ARBA00022967"/>
    </source>
</evidence>
<evidence type="ECO:0000256" key="3">
    <source>
        <dbReference type="ARBA" id="ARBA00012517"/>
    </source>
</evidence>
<reference evidence="16 17" key="1">
    <citation type="submission" date="2017-03" db="EMBL/GenBank/DDBJ databases">
        <title>Genome sequence of Clostridium chromiireducens DSM 23318.</title>
        <authorList>
            <person name="Poehlein A."/>
            <person name="Daniel R."/>
        </authorList>
    </citation>
    <scope>NUCLEOTIDE SEQUENCE [LARGE SCALE GENOMIC DNA]</scope>
    <source>
        <strain evidence="16 17">DSM 23318</strain>
    </source>
</reference>
<dbReference type="GO" id="GO:0005507">
    <property type="term" value="F:copper ion binding"/>
    <property type="evidence" value="ECO:0007669"/>
    <property type="project" value="TreeGrafter"/>
</dbReference>
<dbReference type="InterPro" id="IPR008250">
    <property type="entry name" value="ATPase_P-typ_transduc_dom_A_sf"/>
</dbReference>
<evidence type="ECO:0000256" key="10">
    <source>
        <dbReference type="ARBA" id="ARBA00022989"/>
    </source>
</evidence>
<keyword evidence="5 14" id="KW-0479">Metal-binding</keyword>
<evidence type="ECO:0000256" key="13">
    <source>
        <dbReference type="ARBA" id="ARBA00049289"/>
    </source>
</evidence>
<evidence type="ECO:0000256" key="2">
    <source>
        <dbReference type="ARBA" id="ARBA00006024"/>
    </source>
</evidence>
<dbReference type="InterPro" id="IPR059000">
    <property type="entry name" value="ATPase_P-type_domA"/>
</dbReference>
<dbReference type="InterPro" id="IPR036163">
    <property type="entry name" value="HMA_dom_sf"/>
</dbReference>
<dbReference type="SFLD" id="SFLDF00027">
    <property type="entry name" value="p-type_atpase"/>
    <property type="match status" value="1"/>
</dbReference>
<organism evidence="16 17">
    <name type="scientific">Clostridium chromiireducens</name>
    <dbReference type="NCBI Taxonomy" id="225345"/>
    <lineage>
        <taxon>Bacteria</taxon>
        <taxon>Bacillati</taxon>
        <taxon>Bacillota</taxon>
        <taxon>Clostridia</taxon>
        <taxon>Eubacteriales</taxon>
        <taxon>Clostridiaceae</taxon>
        <taxon>Clostridium</taxon>
    </lineage>
</organism>
<dbReference type="InterPro" id="IPR023298">
    <property type="entry name" value="ATPase_P-typ_TM_dom_sf"/>
</dbReference>
<comment type="catalytic activity">
    <reaction evidence="13">
        <text>Cu(+)(in) + ATP + H2O = Cu(+)(out) + ADP + phosphate + H(+)</text>
        <dbReference type="Rhea" id="RHEA:25792"/>
        <dbReference type="ChEBI" id="CHEBI:15377"/>
        <dbReference type="ChEBI" id="CHEBI:15378"/>
        <dbReference type="ChEBI" id="CHEBI:30616"/>
        <dbReference type="ChEBI" id="CHEBI:43474"/>
        <dbReference type="ChEBI" id="CHEBI:49552"/>
        <dbReference type="ChEBI" id="CHEBI:456216"/>
        <dbReference type="EC" id="7.2.2.8"/>
    </reaction>
</comment>
<evidence type="ECO:0000256" key="12">
    <source>
        <dbReference type="ARBA" id="ARBA00023136"/>
    </source>
</evidence>
<name>A0A1V4I5F1_9CLOT</name>
<evidence type="ECO:0000256" key="14">
    <source>
        <dbReference type="RuleBase" id="RU362081"/>
    </source>
</evidence>
<dbReference type="STRING" id="225345.CLCHR_47290"/>
<keyword evidence="8 14" id="KW-0067">ATP-binding</keyword>
<dbReference type="Gene3D" id="3.40.50.1000">
    <property type="entry name" value="HAD superfamily/HAD-like"/>
    <property type="match status" value="1"/>
</dbReference>
<feature type="transmembrane region" description="Helical" evidence="14">
    <location>
        <begin position="709"/>
        <end position="728"/>
    </location>
</feature>
<dbReference type="Pfam" id="PF00122">
    <property type="entry name" value="E1-E2_ATPase"/>
    <property type="match status" value="1"/>
</dbReference>
<comment type="similarity">
    <text evidence="2 14">Belongs to the cation transport ATPase (P-type) (TC 3.A.3) family. Type IB subfamily.</text>
</comment>
<dbReference type="SUPFAM" id="SSF81653">
    <property type="entry name" value="Calcium ATPase, transduction domain A"/>
    <property type="match status" value="1"/>
</dbReference>
<dbReference type="Pfam" id="PF00403">
    <property type="entry name" value="HMA"/>
    <property type="match status" value="1"/>
</dbReference>
<dbReference type="GO" id="GO:0055070">
    <property type="term" value="P:copper ion homeostasis"/>
    <property type="evidence" value="ECO:0007669"/>
    <property type="project" value="TreeGrafter"/>
</dbReference>
<evidence type="ECO:0000313" key="16">
    <source>
        <dbReference type="EMBL" id="OPJ55100.1"/>
    </source>
</evidence>